<dbReference type="SUPFAM" id="SSF54857">
    <property type="entry name" value="DNA damage-inducible protein DinI"/>
    <property type="match status" value="1"/>
</dbReference>
<comment type="caution">
    <text evidence="1">The sequence shown here is derived from an EMBL/GenBank/DDBJ whole genome shotgun (WGS) entry which is preliminary data.</text>
</comment>
<dbReference type="Proteomes" id="UP000305202">
    <property type="component" value="Unassembled WGS sequence"/>
</dbReference>
<organism evidence="1 2">
    <name type="scientific">Martelella alba</name>
    <dbReference type="NCBI Taxonomy" id="2590451"/>
    <lineage>
        <taxon>Bacteria</taxon>
        <taxon>Pseudomonadati</taxon>
        <taxon>Pseudomonadota</taxon>
        <taxon>Alphaproteobacteria</taxon>
        <taxon>Hyphomicrobiales</taxon>
        <taxon>Aurantimonadaceae</taxon>
        <taxon>Martelella</taxon>
    </lineage>
</organism>
<dbReference type="PANTHER" id="PTHR36572:SF2">
    <property type="entry name" value="DNA DAMAGE-INDUCIBLE PROTEIN I"/>
    <property type="match status" value="1"/>
</dbReference>
<dbReference type="NCBIfam" id="NF007893">
    <property type="entry name" value="PRK10597.1"/>
    <property type="match status" value="1"/>
</dbReference>
<dbReference type="RefSeq" id="WP_136988684.1">
    <property type="nucleotide sequence ID" value="NZ_SZPQ01000003.1"/>
</dbReference>
<reference evidence="1 2" key="1">
    <citation type="submission" date="2019-04" db="EMBL/GenBank/DDBJ databases">
        <authorList>
            <person name="Li M."/>
            <person name="Gao C."/>
        </authorList>
    </citation>
    <scope>NUCLEOTIDE SEQUENCE [LARGE SCALE GENOMIC DNA]</scope>
    <source>
        <strain evidence="1 2">BGMRC 2031</strain>
    </source>
</reference>
<evidence type="ECO:0000313" key="2">
    <source>
        <dbReference type="Proteomes" id="UP000305202"/>
    </source>
</evidence>
<dbReference type="InterPro" id="IPR036687">
    <property type="entry name" value="DinI-like_sf"/>
</dbReference>
<keyword evidence="2" id="KW-1185">Reference proteome</keyword>
<dbReference type="InterPro" id="IPR010391">
    <property type="entry name" value="DNA_damage-inducible_DinI-like"/>
</dbReference>
<protein>
    <submittedName>
        <fullName evidence="1">DNA damage-inducible protein I</fullName>
    </submittedName>
</protein>
<name>A0ABY2SQQ8_9HYPH</name>
<dbReference type="Pfam" id="PF06183">
    <property type="entry name" value="DinI"/>
    <property type="match status" value="1"/>
</dbReference>
<dbReference type="PANTHER" id="PTHR36572">
    <property type="entry name" value="DNA DAMAGE-INDUCIBLE PROTEIN I-RELATED"/>
    <property type="match status" value="1"/>
</dbReference>
<sequence length="79" mass="8762">MRIEITLNKATPLPAGALEALTREFTTRIDKHFADTQVQVRYAGANGLSVLGGSKEDKALVTDILQETWESADDWFNPQ</sequence>
<accession>A0ABY2SQQ8</accession>
<evidence type="ECO:0000313" key="1">
    <source>
        <dbReference type="EMBL" id="TKI07690.1"/>
    </source>
</evidence>
<dbReference type="Gene3D" id="3.30.910.10">
    <property type="entry name" value="DinI-like"/>
    <property type="match status" value="1"/>
</dbReference>
<dbReference type="EMBL" id="SZPQ01000003">
    <property type="protein sequence ID" value="TKI07690.1"/>
    <property type="molecule type" value="Genomic_DNA"/>
</dbReference>
<gene>
    <name evidence="1" type="primary">dinI</name>
    <name evidence="1" type="ORF">FCN80_04385</name>
</gene>
<proteinExistence type="predicted"/>